<reference evidence="2" key="1">
    <citation type="journal article" date="2013" name="Proc. Natl. Acad. Sci. U.S.A.">
        <title>Genome structure and metabolic features in the red seaweed Chondrus crispus shed light on evolution of the Archaeplastida.</title>
        <authorList>
            <person name="Collen J."/>
            <person name="Porcel B."/>
            <person name="Carre W."/>
            <person name="Ball S.G."/>
            <person name="Chaparro C."/>
            <person name="Tonon T."/>
            <person name="Barbeyron T."/>
            <person name="Michel G."/>
            <person name="Noel B."/>
            <person name="Valentin K."/>
            <person name="Elias M."/>
            <person name="Artiguenave F."/>
            <person name="Arun A."/>
            <person name="Aury J.M."/>
            <person name="Barbosa-Neto J.F."/>
            <person name="Bothwell J.H."/>
            <person name="Bouget F.Y."/>
            <person name="Brillet L."/>
            <person name="Cabello-Hurtado F."/>
            <person name="Capella-Gutierrez S."/>
            <person name="Charrier B."/>
            <person name="Cladiere L."/>
            <person name="Cock J.M."/>
            <person name="Coelho S.M."/>
            <person name="Colleoni C."/>
            <person name="Czjzek M."/>
            <person name="Da Silva C."/>
            <person name="Delage L."/>
            <person name="Denoeud F."/>
            <person name="Deschamps P."/>
            <person name="Dittami S.M."/>
            <person name="Gabaldon T."/>
            <person name="Gachon C.M."/>
            <person name="Groisillier A."/>
            <person name="Herve C."/>
            <person name="Jabbari K."/>
            <person name="Katinka M."/>
            <person name="Kloareg B."/>
            <person name="Kowalczyk N."/>
            <person name="Labadie K."/>
            <person name="Leblanc C."/>
            <person name="Lopez P.J."/>
            <person name="McLachlan D.H."/>
            <person name="Meslet-Cladiere L."/>
            <person name="Moustafa A."/>
            <person name="Nehr Z."/>
            <person name="Nyvall Collen P."/>
            <person name="Panaud O."/>
            <person name="Partensky F."/>
            <person name="Poulain J."/>
            <person name="Rensing S.A."/>
            <person name="Rousvoal S."/>
            <person name="Samson G."/>
            <person name="Symeonidi A."/>
            <person name="Weissenbach J."/>
            <person name="Zambounis A."/>
            <person name="Wincker P."/>
            <person name="Boyen C."/>
        </authorList>
    </citation>
    <scope>NUCLEOTIDE SEQUENCE [LARGE SCALE GENOMIC DNA]</scope>
    <source>
        <strain evidence="2">cv. Stackhouse</strain>
    </source>
</reference>
<keyword evidence="2" id="KW-1185">Reference proteome</keyword>
<accession>R7QFE2</accession>
<sequence>MQGYASLFQKQVLQKTFSKPIDAQLLSKIRGPASAFVLQTESFHRQECLANQEAPGSSSTFYSNVMEVALAWWKEEQAGVIETQASRRTFLESIRSGFKEKINLALALWPREWCRTSK</sequence>
<name>R7QFE2_CHOCR</name>
<dbReference type="Gramene" id="CDF36135">
    <property type="protein sequence ID" value="CDF36135"/>
    <property type="gene ID" value="CHC_T00004563001"/>
</dbReference>
<dbReference type="RefSeq" id="XP_005715954.1">
    <property type="nucleotide sequence ID" value="XM_005715897.1"/>
</dbReference>
<dbReference type="KEGG" id="ccp:CHC_T00004563001"/>
<evidence type="ECO:0000313" key="2">
    <source>
        <dbReference type="Proteomes" id="UP000012073"/>
    </source>
</evidence>
<dbReference type="AlphaFoldDB" id="R7QFE2"/>
<protein>
    <submittedName>
        <fullName evidence="1">Uncharacterized protein</fullName>
    </submittedName>
</protein>
<dbReference type="Proteomes" id="UP000012073">
    <property type="component" value="Unassembled WGS sequence"/>
</dbReference>
<proteinExistence type="predicted"/>
<dbReference type="EMBL" id="HG001762">
    <property type="protein sequence ID" value="CDF36135.1"/>
    <property type="molecule type" value="Genomic_DNA"/>
</dbReference>
<dbReference type="GeneID" id="17323682"/>
<organism evidence="1 2">
    <name type="scientific">Chondrus crispus</name>
    <name type="common">Carrageen Irish moss</name>
    <name type="synonym">Polymorpha crispa</name>
    <dbReference type="NCBI Taxonomy" id="2769"/>
    <lineage>
        <taxon>Eukaryota</taxon>
        <taxon>Rhodophyta</taxon>
        <taxon>Florideophyceae</taxon>
        <taxon>Rhodymeniophycidae</taxon>
        <taxon>Gigartinales</taxon>
        <taxon>Gigartinaceae</taxon>
        <taxon>Chondrus</taxon>
    </lineage>
</organism>
<gene>
    <name evidence="1" type="ORF">CHC_T00004563001</name>
</gene>
<evidence type="ECO:0000313" key="1">
    <source>
        <dbReference type="EMBL" id="CDF36135.1"/>
    </source>
</evidence>